<evidence type="ECO:0000256" key="4">
    <source>
        <dbReference type="ARBA" id="ARBA00023157"/>
    </source>
</evidence>
<gene>
    <name evidence="7" type="ORF">B6N23_10330</name>
</gene>
<keyword evidence="8" id="KW-1185">Reference proteome</keyword>
<dbReference type="PANTHER" id="PTHR42852:SF6">
    <property type="entry name" value="THIOL:DISULFIDE INTERCHANGE PROTEIN DSBE"/>
    <property type="match status" value="1"/>
</dbReference>
<dbReference type="EMBL" id="CP131913">
    <property type="protein sequence ID" value="WLI72196.1"/>
    <property type="molecule type" value="Genomic_DNA"/>
</dbReference>
<comment type="similarity">
    <text evidence="2">Belongs to the thioredoxin family. DsbE subfamily.</text>
</comment>
<dbReference type="Pfam" id="PF08534">
    <property type="entry name" value="Redoxin"/>
    <property type="match status" value="1"/>
</dbReference>
<accession>A0ABY9H162</accession>
<evidence type="ECO:0000256" key="2">
    <source>
        <dbReference type="ARBA" id="ARBA00007758"/>
    </source>
</evidence>
<keyword evidence="4" id="KW-1015">Disulfide bond</keyword>
<dbReference type="NCBIfam" id="TIGR00385">
    <property type="entry name" value="dsbE"/>
    <property type="match status" value="1"/>
</dbReference>
<evidence type="ECO:0000256" key="1">
    <source>
        <dbReference type="ARBA" id="ARBA00004383"/>
    </source>
</evidence>
<comment type="subcellular location">
    <subcellularLocation>
        <location evidence="1">Cell inner membrane</location>
        <topology evidence="1">Single-pass membrane protein</topology>
        <orientation evidence="1">Periplasmic side</orientation>
    </subcellularLocation>
</comment>
<keyword evidence="5" id="KW-0676">Redox-active center</keyword>
<dbReference type="SUPFAM" id="SSF52833">
    <property type="entry name" value="Thioredoxin-like"/>
    <property type="match status" value="1"/>
</dbReference>
<name>A0ABY9H162_9GAMM</name>
<dbReference type="PROSITE" id="PS51352">
    <property type="entry name" value="THIOREDOXIN_2"/>
    <property type="match status" value="1"/>
</dbReference>
<sequence length="196" mass="21644">MKLKLLIPLVAVMALLGLLLLGLGLNSRDLPSPLVGKPAPAFTLEALEDPEVLLTEQDFIGEVALVNVWATWCSTCRAEKPLLMELARGGIPIHAFNYRDERDAALRYLEMTDSPYRTIAYDPAGDAGIDWGVYATPETYVLDAEGIIRYKRIGPLSRQLLLDEVLPLIEKLRAEKLRAEQRTTEKLGAESAGRAS</sequence>
<dbReference type="InterPro" id="IPR004799">
    <property type="entry name" value="Periplasmic_diS_OxRdtase_DsbE"/>
</dbReference>
<dbReference type="CDD" id="cd03010">
    <property type="entry name" value="TlpA_like_DsbE"/>
    <property type="match status" value="1"/>
</dbReference>
<feature type="domain" description="Thioredoxin" evidence="6">
    <location>
        <begin position="33"/>
        <end position="174"/>
    </location>
</feature>
<dbReference type="RefSeq" id="WP_110069471.1">
    <property type="nucleotide sequence ID" value="NZ_CP131913.1"/>
</dbReference>
<reference evidence="7 8" key="1">
    <citation type="submission" date="2023-08" db="EMBL/GenBank/DDBJ databases">
        <title>Transcriptome Analysis of Halomonas alkalicola CICC 11012s to Identify the Genes Involved in Alkaline Tolerances.</title>
        <authorList>
            <person name="Zhai L."/>
        </authorList>
    </citation>
    <scope>NUCLEOTIDE SEQUENCE [LARGE SCALE GENOMIC DNA]</scope>
    <source>
        <strain evidence="7 8">CICC 11012s</strain>
    </source>
</reference>
<evidence type="ECO:0000313" key="7">
    <source>
        <dbReference type="EMBL" id="WLI72196.1"/>
    </source>
</evidence>
<dbReference type="InterPro" id="IPR050553">
    <property type="entry name" value="Thioredoxin_ResA/DsbE_sf"/>
</dbReference>
<keyword evidence="3" id="KW-0201">Cytochrome c-type biogenesis</keyword>
<dbReference type="InterPro" id="IPR013740">
    <property type="entry name" value="Redoxin"/>
</dbReference>
<proteinExistence type="inferred from homology"/>
<evidence type="ECO:0000256" key="3">
    <source>
        <dbReference type="ARBA" id="ARBA00022748"/>
    </source>
</evidence>
<protein>
    <submittedName>
        <fullName evidence="7">DsbE family thiol:disulfide interchange protein</fullName>
    </submittedName>
</protein>
<dbReference type="Proteomes" id="UP001235344">
    <property type="component" value="Chromosome"/>
</dbReference>
<evidence type="ECO:0000313" key="8">
    <source>
        <dbReference type="Proteomes" id="UP001235344"/>
    </source>
</evidence>
<dbReference type="PANTHER" id="PTHR42852">
    <property type="entry name" value="THIOL:DISULFIDE INTERCHANGE PROTEIN DSBE"/>
    <property type="match status" value="1"/>
</dbReference>
<dbReference type="InterPro" id="IPR013766">
    <property type="entry name" value="Thioredoxin_domain"/>
</dbReference>
<evidence type="ECO:0000259" key="6">
    <source>
        <dbReference type="PROSITE" id="PS51352"/>
    </source>
</evidence>
<dbReference type="Gene3D" id="3.40.30.10">
    <property type="entry name" value="Glutaredoxin"/>
    <property type="match status" value="1"/>
</dbReference>
<organism evidence="7 8">
    <name type="scientific">Halomonas alkalicola</name>
    <dbReference type="NCBI Taxonomy" id="1930622"/>
    <lineage>
        <taxon>Bacteria</taxon>
        <taxon>Pseudomonadati</taxon>
        <taxon>Pseudomonadota</taxon>
        <taxon>Gammaproteobacteria</taxon>
        <taxon>Oceanospirillales</taxon>
        <taxon>Halomonadaceae</taxon>
        <taxon>Halomonas</taxon>
    </lineage>
</organism>
<evidence type="ECO:0000256" key="5">
    <source>
        <dbReference type="ARBA" id="ARBA00023284"/>
    </source>
</evidence>
<dbReference type="InterPro" id="IPR036249">
    <property type="entry name" value="Thioredoxin-like_sf"/>
</dbReference>